<keyword evidence="2" id="KW-1185">Reference proteome</keyword>
<protein>
    <submittedName>
        <fullName evidence="3">G_PROTEIN_RECEP_F1_2 domain-containing protein</fullName>
    </submittedName>
</protein>
<organism evidence="2 3">
    <name type="scientific">Heligmosomoides polygyrus</name>
    <name type="common">Parasitic roundworm</name>
    <dbReference type="NCBI Taxonomy" id="6339"/>
    <lineage>
        <taxon>Eukaryota</taxon>
        <taxon>Metazoa</taxon>
        <taxon>Ecdysozoa</taxon>
        <taxon>Nematoda</taxon>
        <taxon>Chromadorea</taxon>
        <taxon>Rhabditida</taxon>
        <taxon>Rhabditina</taxon>
        <taxon>Rhabditomorpha</taxon>
        <taxon>Strongyloidea</taxon>
        <taxon>Heligmosomidae</taxon>
        <taxon>Heligmosomoides</taxon>
    </lineage>
</organism>
<keyword evidence="1" id="KW-0812">Transmembrane</keyword>
<evidence type="ECO:0000313" key="3">
    <source>
        <dbReference type="WBParaSite" id="HPBE_0002583101-mRNA-1"/>
    </source>
</evidence>
<reference evidence="3" key="1">
    <citation type="submission" date="2019-09" db="UniProtKB">
        <authorList>
            <consortium name="WormBaseParasite"/>
        </authorList>
    </citation>
    <scope>IDENTIFICATION</scope>
</reference>
<keyword evidence="1" id="KW-0472">Membrane</keyword>
<sequence length="117" mass="13342">LGLNTSVYANVALLVLYSTAIPLNVFFIATVLPDLARKCLMKVKLLIATMTVVHIIWCFTWLSLSLTVLLIEVVWELLFSIVQVSAFMRCLPKHVYVLSYYETLIEEFCEALSARLR</sequence>
<dbReference type="WBParaSite" id="HPBE_0002583101-mRNA-1">
    <property type="protein sequence ID" value="HPBE_0002583101-mRNA-1"/>
    <property type="gene ID" value="HPBE_0002583101"/>
</dbReference>
<feature type="transmembrane region" description="Helical" evidence="1">
    <location>
        <begin position="12"/>
        <end position="33"/>
    </location>
</feature>
<accession>A0A183GT11</accession>
<keyword evidence="1" id="KW-1133">Transmembrane helix</keyword>
<name>A0A183GT11_HELPZ</name>
<dbReference type="Proteomes" id="UP000050761">
    <property type="component" value="Unassembled WGS sequence"/>
</dbReference>
<dbReference type="AlphaFoldDB" id="A0A183GT11"/>
<evidence type="ECO:0000313" key="2">
    <source>
        <dbReference type="Proteomes" id="UP000050761"/>
    </source>
</evidence>
<proteinExistence type="predicted"/>
<evidence type="ECO:0000256" key="1">
    <source>
        <dbReference type="SAM" id="Phobius"/>
    </source>
</evidence>